<dbReference type="AlphaFoldDB" id="A0AAD6B177"/>
<comment type="caution">
    <text evidence="2">The sequence shown here is derived from an EMBL/GenBank/DDBJ whole genome shotgun (WGS) entry which is preliminary data.</text>
</comment>
<proteinExistence type="predicted"/>
<feature type="region of interest" description="Disordered" evidence="1">
    <location>
        <begin position="109"/>
        <end position="138"/>
    </location>
</feature>
<organism evidence="2 3">
    <name type="scientific">Pogonophryne albipinna</name>
    <dbReference type="NCBI Taxonomy" id="1090488"/>
    <lineage>
        <taxon>Eukaryota</taxon>
        <taxon>Metazoa</taxon>
        <taxon>Chordata</taxon>
        <taxon>Craniata</taxon>
        <taxon>Vertebrata</taxon>
        <taxon>Euteleostomi</taxon>
        <taxon>Actinopterygii</taxon>
        <taxon>Neopterygii</taxon>
        <taxon>Teleostei</taxon>
        <taxon>Neoteleostei</taxon>
        <taxon>Acanthomorphata</taxon>
        <taxon>Eupercaria</taxon>
        <taxon>Perciformes</taxon>
        <taxon>Notothenioidei</taxon>
        <taxon>Pogonophryne</taxon>
    </lineage>
</organism>
<reference evidence="2" key="1">
    <citation type="submission" date="2022-11" db="EMBL/GenBank/DDBJ databases">
        <title>Chromosome-level genome of Pogonophryne albipinna.</title>
        <authorList>
            <person name="Jo E."/>
        </authorList>
    </citation>
    <scope>NUCLEOTIDE SEQUENCE</scope>
    <source>
        <strain evidence="2">SGF0006</strain>
        <tissue evidence="2">Muscle</tissue>
    </source>
</reference>
<dbReference type="Proteomes" id="UP001219934">
    <property type="component" value="Unassembled WGS sequence"/>
</dbReference>
<name>A0AAD6B177_9TELE</name>
<keyword evidence="3" id="KW-1185">Reference proteome</keyword>
<evidence type="ECO:0000313" key="3">
    <source>
        <dbReference type="Proteomes" id="UP001219934"/>
    </source>
</evidence>
<dbReference type="EMBL" id="JAPTMU010000011">
    <property type="protein sequence ID" value="KAJ4935349.1"/>
    <property type="molecule type" value="Genomic_DNA"/>
</dbReference>
<protein>
    <submittedName>
        <fullName evidence="2">Uncharacterized protein</fullName>
    </submittedName>
</protein>
<gene>
    <name evidence="2" type="ORF">JOQ06_016885</name>
</gene>
<feature type="region of interest" description="Disordered" evidence="1">
    <location>
        <begin position="42"/>
        <end position="67"/>
    </location>
</feature>
<evidence type="ECO:0000313" key="2">
    <source>
        <dbReference type="EMBL" id="KAJ4935349.1"/>
    </source>
</evidence>
<accession>A0AAD6B177</accession>
<evidence type="ECO:0000256" key="1">
    <source>
        <dbReference type="SAM" id="MobiDB-lite"/>
    </source>
</evidence>
<sequence>MFEEGSEPGGMTGRGRPVFVSFAIDIPTLLASPFPRLPRLSRPHTSCRTHSTCHSREDACSTTGPNQKGPIRCTGLEVWTVGGESGQNASGFSVPLVLLLTETGVAQDGASEGATTAPTTEHEDDNTLGYTGTAAAFS</sequence>
<feature type="compositionally biased region" description="Basic residues" evidence="1">
    <location>
        <begin position="42"/>
        <end position="53"/>
    </location>
</feature>